<keyword evidence="2" id="KW-1185">Reference proteome</keyword>
<sequence length="86" mass="9370">MLRVQFCKELAGCCPDTNTVDVTHLEVMRGSPKGVVVDENAMDNSSDGAGPVPIDNSSHHLVEMCIPVLRPGMLCALEYEFDHVIN</sequence>
<gene>
    <name evidence="1" type="ORF">EGH21_17760</name>
</gene>
<dbReference type="AlphaFoldDB" id="A0AAW4PUJ9"/>
<dbReference type="Proteomes" id="UP001430377">
    <property type="component" value="Unassembled WGS sequence"/>
</dbReference>
<accession>A0AAW4PUJ9</accession>
<proteinExistence type="predicted"/>
<organism evidence="1 2">
    <name type="scientific">Haloarcula rubra</name>
    <dbReference type="NCBI Taxonomy" id="2487747"/>
    <lineage>
        <taxon>Archaea</taxon>
        <taxon>Methanobacteriati</taxon>
        <taxon>Methanobacteriota</taxon>
        <taxon>Stenosarchaea group</taxon>
        <taxon>Halobacteria</taxon>
        <taxon>Halobacteriales</taxon>
        <taxon>Haloarculaceae</taxon>
        <taxon>Haloarcula</taxon>
    </lineage>
</organism>
<evidence type="ECO:0000313" key="1">
    <source>
        <dbReference type="EMBL" id="MBX0324876.1"/>
    </source>
</evidence>
<name>A0AAW4PUJ9_9EURY</name>
<protein>
    <submittedName>
        <fullName evidence="1">Uncharacterized protein</fullName>
    </submittedName>
</protein>
<evidence type="ECO:0000313" key="2">
    <source>
        <dbReference type="Proteomes" id="UP001430377"/>
    </source>
</evidence>
<reference evidence="1 2" key="1">
    <citation type="submission" date="2021-06" db="EMBL/GenBank/DDBJ databases">
        <title>Halomicroarcula sp. a new haloarchaeum isolated from saline soil.</title>
        <authorList>
            <person name="Duran-Viseras A."/>
            <person name="Sanchez-Porro C."/>
            <person name="Ventosa A."/>
        </authorList>
    </citation>
    <scope>NUCLEOTIDE SEQUENCE [LARGE SCALE GENOMIC DNA]</scope>
    <source>
        <strain evidence="1 2">F13</strain>
    </source>
</reference>
<dbReference type="EMBL" id="RKLR01000009">
    <property type="protein sequence ID" value="MBX0324876.1"/>
    <property type="molecule type" value="Genomic_DNA"/>
</dbReference>
<comment type="caution">
    <text evidence="1">The sequence shown here is derived from an EMBL/GenBank/DDBJ whole genome shotgun (WGS) entry which is preliminary data.</text>
</comment>